<dbReference type="SUPFAM" id="SSF90123">
    <property type="entry name" value="ABC transporter transmembrane region"/>
    <property type="match status" value="1"/>
</dbReference>
<dbReference type="GO" id="GO:0005524">
    <property type="term" value="F:ATP binding"/>
    <property type="evidence" value="ECO:0007669"/>
    <property type="project" value="InterPro"/>
</dbReference>
<dbReference type="GO" id="GO:0016020">
    <property type="term" value="C:membrane"/>
    <property type="evidence" value="ECO:0007669"/>
    <property type="project" value="InterPro"/>
</dbReference>
<comment type="caution">
    <text evidence="5">The sequence shown here is derived from an EMBL/GenBank/DDBJ whole genome shotgun (WGS) entry which is preliminary data.</text>
</comment>
<evidence type="ECO:0000256" key="2">
    <source>
        <dbReference type="ARBA" id="ARBA00022989"/>
    </source>
</evidence>
<dbReference type="AlphaFoldDB" id="A0A8S3CKE9"/>
<evidence type="ECO:0000259" key="4">
    <source>
        <dbReference type="PROSITE" id="PS50929"/>
    </source>
</evidence>
<accession>A0A8S3CKE9</accession>
<dbReference type="InterPro" id="IPR011527">
    <property type="entry name" value="ABC1_TM_dom"/>
</dbReference>
<dbReference type="EMBL" id="CAJOBI010179809">
    <property type="protein sequence ID" value="CAF4921685.1"/>
    <property type="molecule type" value="Genomic_DNA"/>
</dbReference>
<dbReference type="Pfam" id="PF00664">
    <property type="entry name" value="ABC_membrane"/>
    <property type="match status" value="1"/>
</dbReference>
<gene>
    <name evidence="5" type="ORF">SMN809_LOCUS52740</name>
</gene>
<dbReference type="Gene3D" id="1.20.1560.10">
    <property type="entry name" value="ABC transporter type 1, transmembrane domain"/>
    <property type="match status" value="1"/>
</dbReference>
<feature type="domain" description="ABC transmembrane type-1" evidence="4">
    <location>
        <begin position="1"/>
        <end position="51"/>
    </location>
</feature>
<keyword evidence="3" id="KW-0472">Membrane</keyword>
<sequence length="51" mass="5894">MTGFASKDKEALEDAGKVSVESIQNIRTVVQLTKENYFHHEYSAYLEVPYR</sequence>
<dbReference type="GO" id="GO:0140359">
    <property type="term" value="F:ABC-type transporter activity"/>
    <property type="evidence" value="ECO:0007669"/>
    <property type="project" value="InterPro"/>
</dbReference>
<reference evidence="5" key="1">
    <citation type="submission" date="2021-02" db="EMBL/GenBank/DDBJ databases">
        <authorList>
            <person name="Nowell W R."/>
        </authorList>
    </citation>
    <scope>NUCLEOTIDE SEQUENCE</scope>
</reference>
<keyword evidence="1" id="KW-0812">Transmembrane</keyword>
<dbReference type="Proteomes" id="UP000676336">
    <property type="component" value="Unassembled WGS sequence"/>
</dbReference>
<organism evidence="5 6">
    <name type="scientific">Rotaria magnacalcarata</name>
    <dbReference type="NCBI Taxonomy" id="392030"/>
    <lineage>
        <taxon>Eukaryota</taxon>
        <taxon>Metazoa</taxon>
        <taxon>Spiralia</taxon>
        <taxon>Gnathifera</taxon>
        <taxon>Rotifera</taxon>
        <taxon>Eurotatoria</taxon>
        <taxon>Bdelloidea</taxon>
        <taxon>Philodinida</taxon>
        <taxon>Philodinidae</taxon>
        <taxon>Rotaria</taxon>
    </lineage>
</organism>
<name>A0A8S3CKE9_9BILA</name>
<dbReference type="InterPro" id="IPR036640">
    <property type="entry name" value="ABC1_TM_sf"/>
</dbReference>
<keyword evidence="2" id="KW-1133">Transmembrane helix</keyword>
<feature type="non-terminal residue" evidence="5">
    <location>
        <position position="1"/>
    </location>
</feature>
<evidence type="ECO:0000313" key="5">
    <source>
        <dbReference type="EMBL" id="CAF4921685.1"/>
    </source>
</evidence>
<proteinExistence type="predicted"/>
<evidence type="ECO:0000256" key="3">
    <source>
        <dbReference type="ARBA" id="ARBA00023136"/>
    </source>
</evidence>
<evidence type="ECO:0000256" key="1">
    <source>
        <dbReference type="ARBA" id="ARBA00022692"/>
    </source>
</evidence>
<dbReference type="PROSITE" id="PS50929">
    <property type="entry name" value="ABC_TM1F"/>
    <property type="match status" value="1"/>
</dbReference>
<protein>
    <recommendedName>
        <fullName evidence="4">ABC transmembrane type-1 domain-containing protein</fullName>
    </recommendedName>
</protein>
<evidence type="ECO:0000313" key="6">
    <source>
        <dbReference type="Proteomes" id="UP000676336"/>
    </source>
</evidence>